<reference evidence="2 4" key="1">
    <citation type="submission" date="2018-08" db="EMBL/GenBank/DDBJ databases">
        <title>Proposal of Muricauda 72 sp.nov. and Muricauda NH166 sp.nov., isolated from seawater.</title>
        <authorList>
            <person name="Cheng H."/>
            <person name="Wu Y.-H."/>
            <person name="Guo L.-L."/>
            <person name="Xu X.-W."/>
        </authorList>
    </citation>
    <scope>NUCLEOTIDE SEQUENCE [LARGE SCALE GENOMIC DNA]</scope>
    <source>
        <strain evidence="2 4">72</strain>
    </source>
</reference>
<evidence type="ECO:0000313" key="3">
    <source>
        <dbReference type="EMBL" id="TXJ99740.1"/>
    </source>
</evidence>
<dbReference type="InterPro" id="IPR029058">
    <property type="entry name" value="AB_hydrolase_fold"/>
</dbReference>
<dbReference type="PANTHER" id="PTHR46438:SF11">
    <property type="entry name" value="LIPASE-RELATED"/>
    <property type="match status" value="1"/>
</dbReference>
<evidence type="ECO:0000259" key="1">
    <source>
        <dbReference type="Pfam" id="PF00561"/>
    </source>
</evidence>
<evidence type="ECO:0000313" key="2">
    <source>
        <dbReference type="EMBL" id="RIV46854.1"/>
    </source>
</evidence>
<organism evidence="2 4">
    <name type="scientific">Flagellimonas pelagia</name>
    <dbReference type="NCBI Taxonomy" id="2306998"/>
    <lineage>
        <taxon>Bacteria</taxon>
        <taxon>Pseudomonadati</taxon>
        <taxon>Bacteroidota</taxon>
        <taxon>Flavobacteriia</taxon>
        <taxon>Flavobacteriales</taxon>
        <taxon>Flavobacteriaceae</taxon>
        <taxon>Flagellimonas</taxon>
    </lineage>
</organism>
<dbReference type="InterPro" id="IPR000073">
    <property type="entry name" value="AB_hydrolase_1"/>
</dbReference>
<dbReference type="SUPFAM" id="SSF53474">
    <property type="entry name" value="alpha/beta-Hydrolases"/>
    <property type="match status" value="1"/>
</dbReference>
<comment type="caution">
    <text evidence="2">The sequence shown here is derived from an EMBL/GenBank/DDBJ whole genome shotgun (WGS) entry which is preliminary data.</text>
</comment>
<keyword evidence="5" id="KW-1185">Reference proteome</keyword>
<dbReference type="EMBL" id="VNWK01000009">
    <property type="protein sequence ID" value="TXJ99740.1"/>
    <property type="molecule type" value="Genomic_DNA"/>
</dbReference>
<evidence type="ECO:0000313" key="5">
    <source>
        <dbReference type="Proteomes" id="UP000321621"/>
    </source>
</evidence>
<evidence type="ECO:0000313" key="4">
    <source>
        <dbReference type="Proteomes" id="UP000266691"/>
    </source>
</evidence>
<gene>
    <name evidence="2" type="ORF">D2V05_02525</name>
    <name evidence="3" type="ORF">FQ017_02515</name>
</gene>
<dbReference type="AlphaFoldDB" id="A0A3A1NNL0"/>
<proteinExistence type="predicted"/>
<keyword evidence="2" id="KW-0378">Hydrolase</keyword>
<dbReference type="Gene3D" id="3.40.50.1820">
    <property type="entry name" value="alpha/beta hydrolase"/>
    <property type="match status" value="1"/>
</dbReference>
<dbReference type="OrthoDB" id="9785847at2"/>
<dbReference type="Proteomes" id="UP000321621">
    <property type="component" value="Unassembled WGS sequence"/>
</dbReference>
<accession>A0A3A1NNL0</accession>
<dbReference type="GO" id="GO:0016787">
    <property type="term" value="F:hydrolase activity"/>
    <property type="evidence" value="ECO:0007669"/>
    <property type="project" value="UniProtKB-KW"/>
</dbReference>
<feature type="domain" description="AB hydrolase-1" evidence="1">
    <location>
        <begin position="78"/>
        <end position="188"/>
    </location>
</feature>
<protein>
    <submittedName>
        <fullName evidence="2">Alpha/beta hydrolase</fullName>
    </submittedName>
</protein>
<dbReference type="Pfam" id="PF00561">
    <property type="entry name" value="Abhydrolase_1"/>
    <property type="match status" value="1"/>
</dbReference>
<dbReference type="PANTHER" id="PTHR46438">
    <property type="entry name" value="ALPHA/BETA-HYDROLASES SUPERFAMILY PROTEIN"/>
    <property type="match status" value="1"/>
</dbReference>
<dbReference type="EMBL" id="QXFI01000009">
    <property type="protein sequence ID" value="RIV46854.1"/>
    <property type="molecule type" value="Genomic_DNA"/>
</dbReference>
<name>A0A3A1NNL0_9FLAO</name>
<sequence>MKKLLNKIMPLAYGQYYNFYTLIAPKKAADSAFHLFCTVRKGRVLPQQADYLDGAKLEVEEVAEHKIQSYHWPGNKETVLLVHGWESNTFRWRNLIKKLREADFNIIAFDAPSHGYSTGKHLYVPLYEIAVNHMVKKYNPKHLIGHSVGGMTILYNQYKNPSPEVEKMVTIGSPSEFHEIMQHFQNILKFNNRVMKELDDYILNRFGFRINEFSTSKFAQSISKKGLLFHDKFDQITPYHASVAVNKNWEGSTLISTEGLGHSMHQDDVNDQIISFLEA</sequence>
<reference evidence="3 5" key="2">
    <citation type="submission" date="2019-07" db="EMBL/GenBank/DDBJ databases">
        <title>Draft genome of two Muricauda strains isolated from deep sea.</title>
        <authorList>
            <person name="Sun C."/>
        </authorList>
    </citation>
    <scope>NUCLEOTIDE SEQUENCE [LARGE SCALE GENOMIC DNA]</scope>
    <source>
        <strain evidence="3 5">72</strain>
    </source>
</reference>
<dbReference type="RefSeq" id="WP_119645994.1">
    <property type="nucleotide sequence ID" value="NZ_QXFI01000009.1"/>
</dbReference>
<dbReference type="Proteomes" id="UP000266691">
    <property type="component" value="Unassembled WGS sequence"/>
</dbReference>